<dbReference type="InterPro" id="IPR003591">
    <property type="entry name" value="Leu-rich_rpt_typical-subtyp"/>
</dbReference>
<accession>A0A0A1XHD0</accession>
<feature type="region of interest" description="Disordered" evidence="3">
    <location>
        <begin position="542"/>
        <end position="616"/>
    </location>
</feature>
<keyword evidence="1" id="KW-0433">Leucine-rich repeat</keyword>
<feature type="chain" id="PRO_5001994750" evidence="5">
    <location>
        <begin position="29"/>
        <end position="616"/>
    </location>
</feature>
<feature type="transmembrane region" description="Helical" evidence="4">
    <location>
        <begin position="381"/>
        <end position="407"/>
    </location>
</feature>
<dbReference type="SMART" id="SM00369">
    <property type="entry name" value="LRR_TYP"/>
    <property type="match status" value="3"/>
</dbReference>
<dbReference type="InterPro" id="IPR050333">
    <property type="entry name" value="SLRP"/>
</dbReference>
<dbReference type="InterPro" id="IPR001611">
    <property type="entry name" value="Leu-rich_rpt"/>
</dbReference>
<reference evidence="6" key="2">
    <citation type="journal article" date="2015" name="Gigascience">
        <title>Reconstructing a comprehensive transcriptome assembly of a white-pupal translocated strain of the pest fruit fly Bactrocera cucurbitae.</title>
        <authorList>
            <person name="Sim S.B."/>
            <person name="Calla B."/>
            <person name="Hall B."/>
            <person name="DeRego T."/>
            <person name="Geib S.M."/>
        </authorList>
    </citation>
    <scope>NUCLEOTIDE SEQUENCE</scope>
</reference>
<name>A0A0A1XHD0_ZEUCU</name>
<evidence type="ECO:0000256" key="2">
    <source>
        <dbReference type="ARBA" id="ARBA00022737"/>
    </source>
</evidence>
<organism evidence="6">
    <name type="scientific">Zeugodacus cucurbitae</name>
    <name type="common">Melon fruit fly</name>
    <name type="synonym">Bactrocera cucurbitae</name>
    <dbReference type="NCBI Taxonomy" id="28588"/>
    <lineage>
        <taxon>Eukaryota</taxon>
        <taxon>Metazoa</taxon>
        <taxon>Ecdysozoa</taxon>
        <taxon>Arthropoda</taxon>
        <taxon>Hexapoda</taxon>
        <taxon>Insecta</taxon>
        <taxon>Pterygota</taxon>
        <taxon>Neoptera</taxon>
        <taxon>Endopterygota</taxon>
        <taxon>Diptera</taxon>
        <taxon>Brachycera</taxon>
        <taxon>Muscomorpha</taxon>
        <taxon>Tephritoidea</taxon>
        <taxon>Tephritidae</taxon>
        <taxon>Zeugodacus</taxon>
        <taxon>Zeugodacus</taxon>
    </lineage>
</organism>
<evidence type="ECO:0000256" key="3">
    <source>
        <dbReference type="SAM" id="MobiDB-lite"/>
    </source>
</evidence>
<protein>
    <submittedName>
        <fullName evidence="6">Leucine-rich repeat-containing G-protein coupled receptor 4</fullName>
    </submittedName>
</protein>
<keyword evidence="4" id="KW-1133">Transmembrane helix</keyword>
<dbReference type="PROSITE" id="PS51450">
    <property type="entry name" value="LRR"/>
    <property type="match status" value="2"/>
</dbReference>
<evidence type="ECO:0000256" key="5">
    <source>
        <dbReference type="SAM" id="SignalP"/>
    </source>
</evidence>
<keyword evidence="4" id="KW-0472">Membrane</keyword>
<evidence type="ECO:0000256" key="1">
    <source>
        <dbReference type="ARBA" id="ARBA00022614"/>
    </source>
</evidence>
<proteinExistence type="predicted"/>
<keyword evidence="2" id="KW-0677">Repeat</keyword>
<feature type="region of interest" description="Disordered" evidence="3">
    <location>
        <begin position="456"/>
        <end position="489"/>
    </location>
</feature>
<reference evidence="6" key="1">
    <citation type="submission" date="2014-11" db="EMBL/GenBank/DDBJ databases">
        <authorList>
            <person name="Geib S."/>
        </authorList>
    </citation>
    <scope>NUCLEOTIDE SEQUENCE</scope>
</reference>
<dbReference type="SUPFAM" id="SSF52058">
    <property type="entry name" value="L domain-like"/>
    <property type="match status" value="1"/>
</dbReference>
<keyword evidence="6" id="KW-0675">Receptor</keyword>
<feature type="compositionally biased region" description="Basic and acidic residues" evidence="3">
    <location>
        <begin position="545"/>
        <end position="557"/>
    </location>
</feature>
<keyword evidence="5" id="KW-0732">Signal</keyword>
<keyword evidence="4" id="KW-0812">Transmembrane</keyword>
<evidence type="ECO:0000256" key="4">
    <source>
        <dbReference type="SAM" id="Phobius"/>
    </source>
</evidence>
<dbReference type="PANTHER" id="PTHR45712">
    <property type="entry name" value="AGAP008170-PA"/>
    <property type="match status" value="1"/>
</dbReference>
<evidence type="ECO:0000313" key="6">
    <source>
        <dbReference type="EMBL" id="JAD10386.1"/>
    </source>
</evidence>
<sequence length="616" mass="69780">MWLAAYKRTIICWSTLFIVALLMQRVTGGPPKTCPIYCNCNSVDNLNHADCSGKRLISPNSAVPFEVQSLDLSYNDITILDNNCFEGYVYLFNITIAHNAIHTIFLDVFAPLKRIRAIDLSHNRLETIDPRLFESNRRLHTLNLAGNKFLSLPNEPLLHSKSLRKLNLADAQINVLLPEHYSGIPQLQELDLAHNLIITIDQFAAQPPKRLLVLNIDENNLNCDQTLQTAMQQLKARNVQVDYSYCQVVGADSSDNDLNKFERIELMEGHRVKENEGKAELGIVEDDVGDSQENFDEAIRSGDLSGWHFPLTSVEDTDDYTDFDVMENEESGNTSTATYNKKTTNEICLRWCQHYGNNSFTKHSSNDAIDFNTKLYTDFDLLFVFICGIAVGIALTIFIGSCIICIWRCSSLKARHEHVEDPYDVPYAIAPQSRQPSIPSAPPSSYAAVDAIRRPSARETEPTQELLPVVYPQPPRRRQRRTASTQRAVVRRDQLARPGSDNFISRLFGRPARHQYYRTINENTATLIRRLSRSNLFNNRLSQHFGERDRERDREHNTVSSAPNTPPDSPNGAITSNLDSELESLATATRTPHRRRPETPPPLYSEIVAKDSNHSS</sequence>
<dbReference type="Pfam" id="PF13855">
    <property type="entry name" value="LRR_8"/>
    <property type="match status" value="1"/>
</dbReference>
<gene>
    <name evidence="6" type="primary">LGR4_0</name>
    <name evidence="6" type="ORF">g.20772</name>
</gene>
<dbReference type="AlphaFoldDB" id="A0A0A1XHD0"/>
<dbReference type="EMBL" id="GBXI01003906">
    <property type="protein sequence ID" value="JAD10386.1"/>
    <property type="molecule type" value="Transcribed_RNA"/>
</dbReference>
<dbReference type="Gene3D" id="3.80.10.10">
    <property type="entry name" value="Ribonuclease Inhibitor"/>
    <property type="match status" value="2"/>
</dbReference>
<dbReference type="PANTHER" id="PTHR45712:SF22">
    <property type="entry name" value="INSULIN-LIKE GROWTH FACTOR-BINDING PROTEIN COMPLEX ACID LABILE SUBUNIT"/>
    <property type="match status" value="1"/>
</dbReference>
<feature type="signal peptide" evidence="5">
    <location>
        <begin position="1"/>
        <end position="28"/>
    </location>
</feature>
<dbReference type="InterPro" id="IPR032675">
    <property type="entry name" value="LRR_dom_sf"/>
</dbReference>